<gene>
    <name evidence="10" type="ORF">SAMN04490355_101147</name>
</gene>
<comment type="similarity">
    <text evidence="4">Belongs to the FlgH family.</text>
</comment>
<dbReference type="GO" id="GO:0009279">
    <property type="term" value="C:cell outer membrane"/>
    <property type="evidence" value="ECO:0007669"/>
    <property type="project" value="UniProtKB-SubCell"/>
</dbReference>
<keyword evidence="10" id="KW-0966">Cell projection</keyword>
<dbReference type="PANTHER" id="PTHR34933">
    <property type="entry name" value="FLAGELLAR L-RING PROTEIN"/>
    <property type="match status" value="1"/>
</dbReference>
<keyword evidence="10" id="KW-0969">Cilium</keyword>
<evidence type="ECO:0000313" key="10">
    <source>
        <dbReference type="EMBL" id="SFL62436.1"/>
    </source>
</evidence>
<keyword evidence="5 9" id="KW-0732">Signal</keyword>
<keyword evidence="11" id="KW-1185">Reference proteome</keyword>
<keyword evidence="6" id="KW-0472">Membrane</keyword>
<dbReference type="GO" id="GO:0009427">
    <property type="term" value="C:bacterial-type flagellum basal body, distal rod, L ring"/>
    <property type="evidence" value="ECO:0007669"/>
    <property type="project" value="InterPro"/>
</dbReference>
<dbReference type="Proteomes" id="UP000199520">
    <property type="component" value="Unassembled WGS sequence"/>
</dbReference>
<feature type="chain" id="PRO_5011635940" evidence="9">
    <location>
        <begin position="29"/>
        <end position="199"/>
    </location>
</feature>
<keyword evidence="7" id="KW-0975">Bacterial flagellum</keyword>
<dbReference type="Pfam" id="PF02107">
    <property type="entry name" value="FlgH"/>
    <property type="match status" value="1"/>
</dbReference>
<name>A0A1I4J8J7_9FIRM</name>
<proteinExistence type="inferred from homology"/>
<dbReference type="AlphaFoldDB" id="A0A1I4J8J7"/>
<dbReference type="PRINTS" id="PR01008">
    <property type="entry name" value="FLGLRINGFLGH"/>
</dbReference>
<accession>A0A1I4J8J7</accession>
<evidence type="ECO:0000256" key="7">
    <source>
        <dbReference type="ARBA" id="ARBA00023143"/>
    </source>
</evidence>
<evidence type="ECO:0000256" key="1">
    <source>
        <dbReference type="ARBA" id="ARBA00002591"/>
    </source>
</evidence>
<dbReference type="GO" id="GO:0003774">
    <property type="term" value="F:cytoskeletal motor activity"/>
    <property type="evidence" value="ECO:0007669"/>
    <property type="project" value="InterPro"/>
</dbReference>
<feature type="signal peptide" evidence="9">
    <location>
        <begin position="1"/>
        <end position="28"/>
    </location>
</feature>
<sequence>MFNLTKFSTCLLLGFLCLVLSITSSVSAMSLWSDTGASSSLYSDYRARAVGDTLTIIISESSSANRVGNAANSKSTSLNMNAGTGIFHGIASATAGNSDSFQAKGSIANTNNVTARMTAQVLEVKPNGDLIISGTQSIKQNGEEQKITISGIVRQADITADNTILSSYIGNAQIKIDGNGPIARKQRQGIVSQLLNFLF</sequence>
<evidence type="ECO:0000256" key="4">
    <source>
        <dbReference type="ARBA" id="ARBA00006929"/>
    </source>
</evidence>
<organism evidence="10 11">
    <name type="scientific">Pelosinus propionicus DSM 13327</name>
    <dbReference type="NCBI Taxonomy" id="1123291"/>
    <lineage>
        <taxon>Bacteria</taxon>
        <taxon>Bacillati</taxon>
        <taxon>Bacillota</taxon>
        <taxon>Negativicutes</taxon>
        <taxon>Selenomonadales</taxon>
        <taxon>Sporomusaceae</taxon>
        <taxon>Pelosinus</taxon>
    </lineage>
</organism>
<evidence type="ECO:0000256" key="3">
    <source>
        <dbReference type="ARBA" id="ARBA00004442"/>
    </source>
</evidence>
<evidence type="ECO:0000313" key="11">
    <source>
        <dbReference type="Proteomes" id="UP000199520"/>
    </source>
</evidence>
<dbReference type="STRING" id="1123291.SAMN04490355_101147"/>
<evidence type="ECO:0000256" key="5">
    <source>
        <dbReference type="ARBA" id="ARBA00022729"/>
    </source>
</evidence>
<evidence type="ECO:0000256" key="8">
    <source>
        <dbReference type="ARBA" id="ARBA00023237"/>
    </source>
</evidence>
<comment type="subcellular location">
    <subcellularLocation>
        <location evidence="2">Bacterial flagellum basal body</location>
    </subcellularLocation>
    <subcellularLocation>
        <location evidence="3">Cell outer membrane</location>
    </subcellularLocation>
</comment>
<reference evidence="11" key="1">
    <citation type="submission" date="2016-10" db="EMBL/GenBank/DDBJ databases">
        <authorList>
            <person name="Varghese N."/>
            <person name="Submissions S."/>
        </authorList>
    </citation>
    <scope>NUCLEOTIDE SEQUENCE [LARGE SCALE GENOMIC DNA]</scope>
    <source>
        <strain evidence="11">DSM 13327</strain>
    </source>
</reference>
<dbReference type="OrthoDB" id="9816119at2"/>
<evidence type="ECO:0000256" key="9">
    <source>
        <dbReference type="SAM" id="SignalP"/>
    </source>
</evidence>
<dbReference type="GO" id="GO:0071973">
    <property type="term" value="P:bacterial-type flagellum-dependent cell motility"/>
    <property type="evidence" value="ECO:0007669"/>
    <property type="project" value="InterPro"/>
</dbReference>
<evidence type="ECO:0000256" key="6">
    <source>
        <dbReference type="ARBA" id="ARBA00023136"/>
    </source>
</evidence>
<dbReference type="RefSeq" id="WP_090934758.1">
    <property type="nucleotide sequence ID" value="NZ_FOTS01000011.1"/>
</dbReference>
<protein>
    <submittedName>
        <fullName evidence="10">Flagellar L-ring protein FlgH</fullName>
    </submittedName>
</protein>
<dbReference type="InterPro" id="IPR000527">
    <property type="entry name" value="Flag_Lring"/>
</dbReference>
<dbReference type="EMBL" id="FOTS01000011">
    <property type="protein sequence ID" value="SFL62436.1"/>
    <property type="molecule type" value="Genomic_DNA"/>
</dbReference>
<dbReference type="PANTHER" id="PTHR34933:SF1">
    <property type="entry name" value="FLAGELLAR L-RING PROTEIN"/>
    <property type="match status" value="1"/>
</dbReference>
<comment type="function">
    <text evidence="1">Assembles around the rod to form the L-ring and probably protects the motor/basal body from shearing forces during rotation.</text>
</comment>
<evidence type="ECO:0000256" key="2">
    <source>
        <dbReference type="ARBA" id="ARBA00004117"/>
    </source>
</evidence>
<keyword evidence="10" id="KW-0282">Flagellum</keyword>
<keyword evidence="8" id="KW-0998">Cell outer membrane</keyword>